<dbReference type="HAMAP" id="MF_01914">
    <property type="entry name" value="LPS_assembly_LptA"/>
    <property type="match status" value="1"/>
</dbReference>
<evidence type="ECO:0000256" key="2">
    <source>
        <dbReference type="ARBA" id="ARBA00022729"/>
    </source>
</evidence>
<dbReference type="GO" id="GO:0030288">
    <property type="term" value="C:outer membrane-bounded periplasmic space"/>
    <property type="evidence" value="ECO:0007669"/>
    <property type="project" value="TreeGrafter"/>
</dbReference>
<name>A0A0G3FZ56_9GAMM</name>
<dbReference type="KEGG" id="tvr:TVD_01890"/>
<reference evidence="6 7" key="1">
    <citation type="submission" date="2015-04" db="EMBL/GenBank/DDBJ databases">
        <title>Complete Sequence for the Genome of the Thioalkalivibrio versutus D301.</title>
        <authorList>
            <person name="Mu T."/>
            <person name="Zhou J."/>
            <person name="Xu X."/>
        </authorList>
    </citation>
    <scope>NUCLEOTIDE SEQUENCE [LARGE SCALE GENOMIC DNA]</scope>
    <source>
        <strain evidence="6 7">D301</strain>
    </source>
</reference>
<evidence type="ECO:0000313" key="7">
    <source>
        <dbReference type="Proteomes" id="UP000064201"/>
    </source>
</evidence>
<dbReference type="Gene3D" id="2.60.450.10">
    <property type="entry name" value="Lipopolysaccharide (LPS) transport protein A like domain"/>
    <property type="match status" value="1"/>
</dbReference>
<evidence type="ECO:0000256" key="1">
    <source>
        <dbReference type="ARBA" id="ARBA00022448"/>
    </source>
</evidence>
<dbReference type="GO" id="GO:0001530">
    <property type="term" value="F:lipopolysaccharide binding"/>
    <property type="evidence" value="ECO:0007669"/>
    <property type="project" value="InterPro"/>
</dbReference>
<dbReference type="Pfam" id="PF03968">
    <property type="entry name" value="LptD_N"/>
    <property type="match status" value="1"/>
</dbReference>
<protein>
    <recommendedName>
        <fullName evidence="4">Lipopolysaccharide export system protein LptA</fullName>
    </recommendedName>
</protein>
<feature type="chain" id="PRO_5008988144" description="Lipopolysaccharide export system protein LptA" evidence="4">
    <location>
        <begin position="35"/>
        <end position="179"/>
    </location>
</feature>
<evidence type="ECO:0000313" key="6">
    <source>
        <dbReference type="EMBL" id="AKJ94198.1"/>
    </source>
</evidence>
<proteinExistence type="inferred from homology"/>
<dbReference type="Proteomes" id="UP000064201">
    <property type="component" value="Chromosome"/>
</dbReference>
<evidence type="ECO:0000256" key="4">
    <source>
        <dbReference type="HAMAP-Rule" id="MF_01914"/>
    </source>
</evidence>
<dbReference type="EMBL" id="CP011367">
    <property type="protein sequence ID" value="AKJ94198.1"/>
    <property type="molecule type" value="Genomic_DNA"/>
</dbReference>
<comment type="function">
    <text evidence="4">Involved in the assembly of lipopolysaccharide (LPS). Required for the translocation of LPS from the inner membrane to the outer membrane. May form a bridge between the inner membrane and the outer membrane, via interactions with LptC and LptD, thereby facilitating LPS transfer across the periplasm.</text>
</comment>
<dbReference type="STRING" id="106634.TVD_01890"/>
<keyword evidence="2 4" id="KW-0732">Signal</keyword>
<dbReference type="GO" id="GO:0043165">
    <property type="term" value="P:Gram-negative-bacterium-type cell outer membrane assembly"/>
    <property type="evidence" value="ECO:0007669"/>
    <property type="project" value="UniProtKB-UniRule"/>
</dbReference>
<sequence length="179" mass="19959" precursor="true">MTPNPHSLRHRPGQPGARVAALLLLVLLATPAFAQQGSGPALPVEITADRAEMDERQGLGTYTGDVIVIRGDMTLEADKVYVRTRDRRPYEMEAHGEPARLESPDPETGEMRIATALRIDYLLNEDRMILTDQAHVITTSEEARGKRITYDLTTDVIEAERGEGDSERVRITIQPRDDE</sequence>
<dbReference type="GO" id="GO:0015920">
    <property type="term" value="P:lipopolysaccharide transport"/>
    <property type="evidence" value="ECO:0007669"/>
    <property type="project" value="UniProtKB-UniRule"/>
</dbReference>
<keyword evidence="3 4" id="KW-0574">Periplasm</keyword>
<dbReference type="PANTHER" id="PTHR36504">
    <property type="entry name" value="LIPOPOLYSACCHARIDE EXPORT SYSTEM PROTEIN LPTA"/>
    <property type="match status" value="1"/>
</dbReference>
<dbReference type="NCBIfam" id="TIGR03002">
    <property type="entry name" value="outer_YhbN_LptA"/>
    <property type="match status" value="1"/>
</dbReference>
<keyword evidence="1 4" id="KW-0813">Transport</keyword>
<dbReference type="GO" id="GO:0009279">
    <property type="term" value="C:cell outer membrane"/>
    <property type="evidence" value="ECO:0007669"/>
    <property type="project" value="TreeGrafter"/>
</dbReference>
<dbReference type="AlphaFoldDB" id="A0A0G3FZ56"/>
<gene>
    <name evidence="4" type="primary">lptA</name>
    <name evidence="6" type="ORF">TVD_01890</name>
</gene>
<comment type="subunit">
    <text evidence="4">Component of the lipopolysaccharide transport and assembly complex.</text>
</comment>
<evidence type="ECO:0000259" key="5">
    <source>
        <dbReference type="Pfam" id="PF03968"/>
    </source>
</evidence>
<dbReference type="InterPro" id="IPR014340">
    <property type="entry name" value="LptA"/>
</dbReference>
<dbReference type="PANTHER" id="PTHR36504:SF1">
    <property type="entry name" value="LIPOPOLYSACCHARIDE EXPORT SYSTEM PROTEIN LPTA"/>
    <property type="match status" value="1"/>
</dbReference>
<feature type="domain" description="Organic solvent tolerance-like N-terminal" evidence="5">
    <location>
        <begin position="45"/>
        <end position="155"/>
    </location>
</feature>
<dbReference type="OrthoDB" id="9795964at2"/>
<dbReference type="InterPro" id="IPR052037">
    <property type="entry name" value="LPS_export_LptA"/>
</dbReference>
<comment type="subcellular location">
    <subcellularLocation>
        <location evidence="4">Periplasm</location>
    </subcellularLocation>
</comment>
<evidence type="ECO:0000256" key="3">
    <source>
        <dbReference type="ARBA" id="ARBA00022764"/>
    </source>
</evidence>
<dbReference type="GO" id="GO:0017089">
    <property type="term" value="F:glycolipid transfer activity"/>
    <property type="evidence" value="ECO:0007669"/>
    <property type="project" value="TreeGrafter"/>
</dbReference>
<feature type="signal peptide" evidence="4">
    <location>
        <begin position="1"/>
        <end position="34"/>
    </location>
</feature>
<comment type="similarity">
    <text evidence="4">Belongs to the LptA family.</text>
</comment>
<accession>A0A0G3FZ56</accession>
<organism evidence="6 7">
    <name type="scientific">Thioalkalivibrio versutus</name>
    <dbReference type="NCBI Taxonomy" id="106634"/>
    <lineage>
        <taxon>Bacteria</taxon>
        <taxon>Pseudomonadati</taxon>
        <taxon>Pseudomonadota</taxon>
        <taxon>Gammaproteobacteria</taxon>
        <taxon>Chromatiales</taxon>
        <taxon>Ectothiorhodospiraceae</taxon>
        <taxon>Thioalkalivibrio</taxon>
    </lineage>
</organism>
<dbReference type="RefSeq" id="WP_018168275.1">
    <property type="nucleotide sequence ID" value="NZ_CP011367.1"/>
</dbReference>
<dbReference type="InterPro" id="IPR005653">
    <property type="entry name" value="OstA-like_N"/>
</dbReference>
<keyword evidence="7" id="KW-1185">Reference proteome</keyword>
<dbReference type="PATRIC" id="fig|106634.4.peg.384"/>